<dbReference type="PANTHER" id="PTHR10342:SF273">
    <property type="entry name" value="RE14504P"/>
    <property type="match status" value="1"/>
</dbReference>
<feature type="domain" description="Sulfatase N-terminal" evidence="7">
    <location>
        <begin position="1"/>
        <end position="254"/>
    </location>
</feature>
<dbReference type="InterPro" id="IPR017850">
    <property type="entry name" value="Alkaline_phosphatase_core_sf"/>
</dbReference>
<dbReference type="InterPro" id="IPR024607">
    <property type="entry name" value="Sulfatase_CS"/>
</dbReference>
<dbReference type="InterPro" id="IPR000917">
    <property type="entry name" value="Sulfatase_N"/>
</dbReference>
<dbReference type="Gene3D" id="3.40.720.10">
    <property type="entry name" value="Alkaline Phosphatase, subunit A"/>
    <property type="match status" value="1"/>
</dbReference>
<reference evidence="8 9" key="1">
    <citation type="submission" date="2024-04" db="EMBL/GenBank/DDBJ databases">
        <authorList>
            <consortium name="Genoscope - CEA"/>
            <person name="William W."/>
        </authorList>
    </citation>
    <scope>NUCLEOTIDE SEQUENCE [LARGE SCALE GENOMIC DNA]</scope>
</reference>
<keyword evidence="5" id="KW-0106">Calcium</keyword>
<keyword evidence="3" id="KW-0479">Metal-binding</keyword>
<organism evidence="8 9">
    <name type="scientific">Lymnaea stagnalis</name>
    <name type="common">Great pond snail</name>
    <name type="synonym">Helix stagnalis</name>
    <dbReference type="NCBI Taxonomy" id="6523"/>
    <lineage>
        <taxon>Eukaryota</taxon>
        <taxon>Metazoa</taxon>
        <taxon>Spiralia</taxon>
        <taxon>Lophotrochozoa</taxon>
        <taxon>Mollusca</taxon>
        <taxon>Gastropoda</taxon>
        <taxon>Heterobranchia</taxon>
        <taxon>Euthyneura</taxon>
        <taxon>Panpulmonata</taxon>
        <taxon>Hygrophila</taxon>
        <taxon>Lymnaeoidea</taxon>
        <taxon>Lymnaeidae</taxon>
        <taxon>Lymnaea</taxon>
    </lineage>
</organism>
<evidence type="ECO:0000256" key="4">
    <source>
        <dbReference type="ARBA" id="ARBA00022801"/>
    </source>
</evidence>
<keyword evidence="6" id="KW-0325">Glycoprotein</keyword>
<dbReference type="InterPro" id="IPR047115">
    <property type="entry name" value="ARSB"/>
</dbReference>
<keyword evidence="4" id="KW-0378">Hydrolase</keyword>
<dbReference type="Pfam" id="PF00884">
    <property type="entry name" value="Sulfatase"/>
    <property type="match status" value="1"/>
</dbReference>
<evidence type="ECO:0000256" key="1">
    <source>
        <dbReference type="ARBA" id="ARBA00001913"/>
    </source>
</evidence>
<dbReference type="CDD" id="cd16029">
    <property type="entry name" value="4-S"/>
    <property type="match status" value="1"/>
</dbReference>
<dbReference type="Gene3D" id="3.30.1120.10">
    <property type="match status" value="1"/>
</dbReference>
<gene>
    <name evidence="8" type="ORF">GSLYS_00007503001</name>
</gene>
<evidence type="ECO:0000256" key="2">
    <source>
        <dbReference type="ARBA" id="ARBA00008779"/>
    </source>
</evidence>
<evidence type="ECO:0000256" key="5">
    <source>
        <dbReference type="ARBA" id="ARBA00022837"/>
    </source>
</evidence>
<name>A0AAV2HJD8_LYMST</name>
<sequence>MTGLYPFRLGLQHLVIYRGQPVCVPTNRTFLPQVLKQQGYATHMIGKWHLGFCKWECTPTYRGFDSFFGYYNSMEDYYNKTYDNGYDFRDGKDVYRAANGTYSSYLYTERMEQVIASHDQRQPLFLYLPFQNVHEPLEVPKNYSDLYPNIKDEARRTLSGMVTALDDAVGSVVAALKKKGLYEQSLIVFTADNGGWVTYGGNNYPLRGGKFTVFEGGTRSVAFVHSPMFGQKGFRYDGLMHMVDWFPTLVEASGSTYTDPDQDGVSQWSSLQTFSTPSKRQEVVYNLDLSIDPIQGRAAIRVGDFKLVAGFPGLYPDWYKPGQITSDALANISHLAHQISDTGHINWSGVSETLIAMEPPIFCYLFNVTDDPTESKNIYDKHPDIVQQLEARLAYHKTRYVPPDFPPYTPEADPSRFGGVWTPGWC</sequence>
<protein>
    <recommendedName>
        <fullName evidence="7">Sulfatase N-terminal domain-containing protein</fullName>
    </recommendedName>
</protein>
<proteinExistence type="inferred from homology"/>
<dbReference type="Proteomes" id="UP001497497">
    <property type="component" value="Unassembled WGS sequence"/>
</dbReference>
<comment type="caution">
    <text evidence="8">The sequence shown here is derived from an EMBL/GenBank/DDBJ whole genome shotgun (WGS) entry which is preliminary data.</text>
</comment>
<dbReference type="GO" id="GO:0046872">
    <property type="term" value="F:metal ion binding"/>
    <property type="evidence" value="ECO:0007669"/>
    <property type="project" value="UniProtKB-KW"/>
</dbReference>
<comment type="cofactor">
    <cofactor evidence="1">
        <name>Ca(2+)</name>
        <dbReference type="ChEBI" id="CHEBI:29108"/>
    </cofactor>
</comment>
<dbReference type="AlphaFoldDB" id="A0AAV2HJD8"/>
<evidence type="ECO:0000313" key="9">
    <source>
        <dbReference type="Proteomes" id="UP001497497"/>
    </source>
</evidence>
<evidence type="ECO:0000313" key="8">
    <source>
        <dbReference type="EMBL" id="CAL1533543.1"/>
    </source>
</evidence>
<evidence type="ECO:0000256" key="6">
    <source>
        <dbReference type="ARBA" id="ARBA00023180"/>
    </source>
</evidence>
<dbReference type="PROSITE" id="PS00149">
    <property type="entry name" value="SULFATASE_2"/>
    <property type="match status" value="1"/>
</dbReference>
<keyword evidence="9" id="KW-1185">Reference proteome</keyword>
<evidence type="ECO:0000259" key="7">
    <source>
        <dbReference type="Pfam" id="PF00884"/>
    </source>
</evidence>
<accession>A0AAV2HJD8</accession>
<evidence type="ECO:0000256" key="3">
    <source>
        <dbReference type="ARBA" id="ARBA00022723"/>
    </source>
</evidence>
<dbReference type="PANTHER" id="PTHR10342">
    <property type="entry name" value="ARYLSULFATASE"/>
    <property type="match status" value="1"/>
</dbReference>
<dbReference type="GO" id="GO:0008484">
    <property type="term" value="F:sulfuric ester hydrolase activity"/>
    <property type="evidence" value="ECO:0007669"/>
    <property type="project" value="InterPro"/>
</dbReference>
<dbReference type="EMBL" id="CAXITT010000145">
    <property type="protein sequence ID" value="CAL1533543.1"/>
    <property type="molecule type" value="Genomic_DNA"/>
</dbReference>
<comment type="similarity">
    <text evidence="2">Belongs to the sulfatase family.</text>
</comment>
<dbReference type="SUPFAM" id="SSF53649">
    <property type="entry name" value="Alkaline phosphatase-like"/>
    <property type="match status" value="1"/>
</dbReference>